<reference evidence="2" key="3">
    <citation type="submission" date="2021-06" db="EMBL/GenBank/DDBJ databases">
        <title>Chromosome-level genome assembly for S. haematobium.</title>
        <authorList>
            <person name="Stroehlein A.J."/>
        </authorList>
    </citation>
    <scope>NUCLEOTIDE SEQUENCE</scope>
</reference>
<dbReference type="SMART" id="SM00198">
    <property type="entry name" value="SCP"/>
    <property type="match status" value="2"/>
</dbReference>
<dbReference type="InterPro" id="IPR014044">
    <property type="entry name" value="CAP_dom"/>
</dbReference>
<dbReference type="AlphaFoldDB" id="A0A922IKN5"/>
<dbReference type="SUPFAM" id="SSF55797">
    <property type="entry name" value="PR-1-like"/>
    <property type="match status" value="3"/>
</dbReference>
<dbReference type="GeneID" id="75576425"/>
<organism evidence="2 3">
    <name type="scientific">Schistosoma haematobium</name>
    <name type="common">Blood fluke</name>
    <dbReference type="NCBI Taxonomy" id="6185"/>
    <lineage>
        <taxon>Eukaryota</taxon>
        <taxon>Metazoa</taxon>
        <taxon>Spiralia</taxon>
        <taxon>Lophotrochozoa</taxon>
        <taxon>Platyhelminthes</taxon>
        <taxon>Trematoda</taxon>
        <taxon>Digenea</taxon>
        <taxon>Strigeidida</taxon>
        <taxon>Schistosomatoidea</taxon>
        <taxon>Schistosomatidae</taxon>
        <taxon>Schistosoma</taxon>
    </lineage>
</organism>
<dbReference type="PRINTS" id="PR00837">
    <property type="entry name" value="V5TPXLIKE"/>
</dbReference>
<feature type="domain" description="SCP" evidence="1">
    <location>
        <begin position="330"/>
        <end position="469"/>
    </location>
</feature>
<dbReference type="Pfam" id="PF00188">
    <property type="entry name" value="CAP"/>
    <property type="match status" value="2"/>
</dbReference>
<comment type="caution">
    <text evidence="2">The sequence shown here is derived from an EMBL/GenBank/DDBJ whole genome shotgun (WGS) entry which is preliminary data.</text>
</comment>
<dbReference type="RefSeq" id="XP_051065376.1">
    <property type="nucleotide sequence ID" value="XM_051208290.1"/>
</dbReference>
<protein>
    <recommendedName>
        <fullName evidence="1">SCP domain-containing protein</fullName>
    </recommendedName>
</protein>
<name>A0A922IKN5_SCHHA</name>
<dbReference type="CTD" id="75576425"/>
<reference evidence="2" key="1">
    <citation type="journal article" date="2012" name="Nat. Genet.">
        <title>Whole-genome sequence of Schistosoma haematobium.</title>
        <authorList>
            <person name="Young N.D."/>
            <person name="Jex A.R."/>
            <person name="Li B."/>
            <person name="Liu S."/>
            <person name="Yang L."/>
            <person name="Xiong Z."/>
            <person name="Li Y."/>
            <person name="Cantacessi C."/>
            <person name="Hall R.S."/>
            <person name="Xu X."/>
            <person name="Chen F."/>
            <person name="Wu X."/>
            <person name="Zerlotini A."/>
            <person name="Oliveira G."/>
            <person name="Hofmann A."/>
            <person name="Zhang G."/>
            <person name="Fang X."/>
            <person name="Kang Y."/>
            <person name="Campbell B.E."/>
            <person name="Loukas A."/>
            <person name="Ranganathan S."/>
            <person name="Rollinson D."/>
            <person name="Rinaldi G."/>
            <person name="Brindley P.J."/>
            <person name="Yang H."/>
            <person name="Wang J."/>
            <person name="Wang J."/>
            <person name="Gasser R.B."/>
        </authorList>
    </citation>
    <scope>NUCLEOTIDE SEQUENCE</scope>
</reference>
<reference evidence="2" key="2">
    <citation type="journal article" date="2019" name="Gigascience">
        <title>High-quality Schistosoma haematobium genome achieved by single-molecule and long-range sequencing.</title>
        <authorList>
            <person name="Stroehlein A.J."/>
            <person name="Korhonen P.K."/>
            <person name="Chong T.M."/>
            <person name="Lim Y.L."/>
            <person name="Chan K.G."/>
            <person name="Webster B."/>
            <person name="Rollinson D."/>
            <person name="Brindley P.J."/>
            <person name="Gasser R.B."/>
            <person name="Young N.D."/>
        </authorList>
    </citation>
    <scope>NUCLEOTIDE SEQUENCE</scope>
</reference>
<sequence>MPCNWPTERSHYFLVHIPFQMVWAKTTDIGCGVASCPKYGLSIVCNYGPGGNWNDEKPYEVKSRELCPKMQNIPKGSFKTMHDNTQRAPLSMVNVNHKFSTTGSSGIRVHNQPSTGLQRPLDDKSLEILELHRKYRQDLVDCKVDGQPPAKYMSPLKWNYNLAAQAQKLAINCTLQHDKRHSDEFRWVGQNIALGPTIKSGVDAWFNEHKLYDYNHNDCMKCLHYTQMVWAKTTDIGCGVASCPKYGLSIVCNYGPGGNWNDEKPYEVKSRELCPKMQNIPKGSFKTMHDNTQRAPLSMVNVNHKFSTTGSSGIRVHNQPSTGLQRPLDDKSLEILELHRKYRQDLVDCKVDGQPPAKYMSPLKWNYNLAAQAQKLANKCILQHDKRHSDEFRWVGQNIALGPTIKSGVDAWFNEHKLYDYNHNDCMKCLHYTQMVWAKTTDIGCGVASCPKYGLSIVCNYGPGGNWNDEKPYEVKSRELCPKMQNIPKGSFKTMHDNTQRAPLSMVNVNHKFSTTGSSGSRVHELRPQIQPIPLNIFGNNGRNTRIISTFGNENKHMFSKSVRDGSSLVYVQGQHNNRSVRYRN</sequence>
<keyword evidence="3" id="KW-1185">Reference proteome</keyword>
<dbReference type="CDD" id="cd05380">
    <property type="entry name" value="CAP_euk"/>
    <property type="match status" value="2"/>
</dbReference>
<proteinExistence type="predicted"/>
<dbReference type="KEGG" id="shx:MS3_00000578"/>
<dbReference type="Gene3D" id="3.40.33.10">
    <property type="entry name" value="CAP"/>
    <property type="match status" value="3"/>
</dbReference>
<dbReference type="Proteomes" id="UP000471633">
    <property type="component" value="Unassembled WGS sequence"/>
</dbReference>
<feature type="domain" description="SCP" evidence="1">
    <location>
        <begin position="123"/>
        <end position="262"/>
    </location>
</feature>
<gene>
    <name evidence="2" type="ORF">MS3_00000578</name>
</gene>
<dbReference type="InterPro" id="IPR035940">
    <property type="entry name" value="CAP_sf"/>
</dbReference>
<dbReference type="EMBL" id="AMPZ03000006">
    <property type="protein sequence ID" value="KAH9581221.1"/>
    <property type="molecule type" value="Genomic_DNA"/>
</dbReference>
<evidence type="ECO:0000259" key="1">
    <source>
        <dbReference type="SMART" id="SM00198"/>
    </source>
</evidence>
<evidence type="ECO:0000313" key="3">
    <source>
        <dbReference type="Proteomes" id="UP000471633"/>
    </source>
</evidence>
<dbReference type="InterPro" id="IPR001283">
    <property type="entry name" value="CRISP-related"/>
</dbReference>
<dbReference type="PANTHER" id="PTHR10334">
    <property type="entry name" value="CYSTEINE-RICH SECRETORY PROTEIN-RELATED"/>
    <property type="match status" value="1"/>
</dbReference>
<reference evidence="2" key="4">
    <citation type="journal article" date="2022" name="PLoS Pathog.">
        <title>Chromosome-level genome of Schistosoma haematobium underpins genome-wide explorations of molecular variation.</title>
        <authorList>
            <person name="Stroehlein A.J."/>
            <person name="Korhonen P.K."/>
            <person name="Lee V.V."/>
            <person name="Ralph S.A."/>
            <person name="Mentink-Kane M."/>
            <person name="You H."/>
            <person name="McManus D.P."/>
            <person name="Tchuente L.T."/>
            <person name="Stothard J.R."/>
            <person name="Kaur P."/>
            <person name="Dudchenko O."/>
            <person name="Aiden E.L."/>
            <person name="Yang B."/>
            <person name="Yang H."/>
            <person name="Emery A.M."/>
            <person name="Webster B.L."/>
            <person name="Brindley P.J."/>
            <person name="Rollinson D."/>
            <person name="Chang B.C.H."/>
            <person name="Gasser R.B."/>
            <person name="Young N.D."/>
        </authorList>
    </citation>
    <scope>NUCLEOTIDE SEQUENCE</scope>
</reference>
<accession>A0A922IKN5</accession>
<evidence type="ECO:0000313" key="2">
    <source>
        <dbReference type="EMBL" id="KAH9581221.1"/>
    </source>
</evidence>